<feature type="region of interest" description="Disordered" evidence="10">
    <location>
        <begin position="246"/>
        <end position="294"/>
    </location>
</feature>
<accession>A0ABM1EZC1</accession>
<evidence type="ECO:0000256" key="9">
    <source>
        <dbReference type="ARBA" id="ARBA00023204"/>
    </source>
</evidence>
<evidence type="ECO:0000256" key="10">
    <source>
        <dbReference type="SAM" id="MobiDB-lite"/>
    </source>
</evidence>
<keyword evidence="12" id="KW-1185">Reference proteome</keyword>
<evidence type="ECO:0000256" key="5">
    <source>
        <dbReference type="ARBA" id="ARBA00022763"/>
    </source>
</evidence>
<feature type="domain" description="UV-stimulated scaffold protein A C-terminal" evidence="11">
    <location>
        <begin position="512"/>
        <end position="614"/>
    </location>
</feature>
<comment type="subcellular location">
    <subcellularLocation>
        <location evidence="1">Chromosome</location>
    </subcellularLocation>
</comment>
<dbReference type="Pfam" id="PF09740">
    <property type="entry name" value="DUF2043"/>
    <property type="match status" value="1"/>
</dbReference>
<sequence length="726" mass="82723">MDVKDLQLLSFCVGKLTNSGEPKLDQEVMTKIKKTCRMSDDNVKHTFHLLWTELEKPHSEMRLSAFQIVDELFNRSHAFRELVIEDFQFFLEQCAGTDFENPLPAPKAAAMTLRMRCLTAVHQWNEKYGEAYKKLQLGYNYLKECKGINFTDMHSQSIGEQQRENERRARQENMLRDKLKVISQQMTDLIPEIQSCLTQMDSCFSLLLPHMGENLYGGHVPLPGPSGLNKDSCDLELQKCCNEESLELQQSRPDDSAAADTVPAVAGKDGHSNKANTDGATDRELDDMEESEEREDLLRHHGMQSKYSIDIQVQSELPWIHETIDNTDIINTADELLKMLNTKLQPAVAEWITVITKTGENMDMLKKAIDVKQAIEAARKKYAELRILRVKPGEENGEDSDDDDDGDFEEVKEKEGYEADIPEHLRDEIEFKPKEPTQVMEEVWKPRIHVENSDIDPTTSTATLHKLSAKYKLDLTQAGKPATQEMCEEVVGQHVDGAKSPRTKHREENLARAPHLSFGVDLVDWDNPLPAGAVVSRRHDLCRFWIAGEDETHVSTELLSSMRHRAIPFVGAFEPVKHACRAPLPSGRLCTRRDRRICPFHGRIVPRDAAGRPRDAEDRARIEREEERRLHAATPEWQDPALLRELEAATGIDLTLTGRAKGKGKGKGKKSKETKLTNVREIANTPRSRLERKVLSRSAIKKVANDLNSLEYKRFRDKFSNQYAYQ</sequence>
<name>A0ABM1EZC1_PRICU</name>
<dbReference type="InterPro" id="IPR049408">
    <property type="entry name" value="UVSSA_N_a-solenoid_rpt"/>
</dbReference>
<evidence type="ECO:0000313" key="13">
    <source>
        <dbReference type="RefSeq" id="XP_014677542.1"/>
    </source>
</evidence>
<feature type="region of interest" description="Disordered" evidence="10">
    <location>
        <begin position="658"/>
        <end position="686"/>
    </location>
</feature>
<evidence type="ECO:0000256" key="4">
    <source>
        <dbReference type="ARBA" id="ARBA00022723"/>
    </source>
</evidence>
<keyword evidence="3" id="KW-0158">Chromosome</keyword>
<organism evidence="12 13">
    <name type="scientific">Priapulus caudatus</name>
    <name type="common">Priapulid worm</name>
    <dbReference type="NCBI Taxonomy" id="37621"/>
    <lineage>
        <taxon>Eukaryota</taxon>
        <taxon>Metazoa</taxon>
        <taxon>Ecdysozoa</taxon>
        <taxon>Scalidophora</taxon>
        <taxon>Priapulida</taxon>
        <taxon>Priapulimorpha</taxon>
        <taxon>Priapulimorphida</taxon>
        <taxon>Priapulidae</taxon>
        <taxon>Priapulus</taxon>
    </lineage>
</organism>
<evidence type="ECO:0000256" key="2">
    <source>
        <dbReference type="ARBA" id="ARBA00009240"/>
    </source>
</evidence>
<comment type="similarity">
    <text evidence="2">Belongs to the UVSSA family.</text>
</comment>
<keyword evidence="7" id="KW-0862">Zinc</keyword>
<reference evidence="13" key="1">
    <citation type="submission" date="2025-08" db="UniProtKB">
        <authorList>
            <consortium name="RefSeq"/>
        </authorList>
    </citation>
    <scope>IDENTIFICATION</scope>
</reference>
<keyword evidence="6" id="KW-0863">Zinc-finger</keyword>
<dbReference type="GeneID" id="106817388"/>
<dbReference type="InterPro" id="IPR018610">
    <property type="entry name" value="UVSSA"/>
</dbReference>
<dbReference type="RefSeq" id="XP_014677542.1">
    <property type="nucleotide sequence ID" value="XM_014822056.1"/>
</dbReference>
<evidence type="ECO:0000256" key="3">
    <source>
        <dbReference type="ARBA" id="ARBA00022454"/>
    </source>
</evidence>
<dbReference type="PANTHER" id="PTHR28670">
    <property type="entry name" value="UV-STIMULATED SCAFFOLD PROTEIN A"/>
    <property type="match status" value="1"/>
</dbReference>
<dbReference type="Proteomes" id="UP000695022">
    <property type="component" value="Unplaced"/>
</dbReference>
<feature type="compositionally biased region" description="Acidic residues" evidence="10">
    <location>
        <begin position="284"/>
        <end position="294"/>
    </location>
</feature>
<gene>
    <name evidence="13" type="primary">LOC106817388</name>
</gene>
<feature type="compositionally biased region" description="Basic residues" evidence="10">
    <location>
        <begin position="660"/>
        <end position="672"/>
    </location>
</feature>
<dbReference type="PANTHER" id="PTHR28670:SF1">
    <property type="entry name" value="UV-STIMULATED SCAFFOLD PROTEIN A"/>
    <property type="match status" value="1"/>
</dbReference>
<keyword evidence="5" id="KW-0227">DNA damage</keyword>
<evidence type="ECO:0000256" key="7">
    <source>
        <dbReference type="ARBA" id="ARBA00022833"/>
    </source>
</evidence>
<protein>
    <submittedName>
        <fullName evidence="13">UV-stimulated scaffold protein A-like</fullName>
    </submittedName>
</protein>
<dbReference type="Pfam" id="PF20867">
    <property type="entry name" value="UVSSA_N"/>
    <property type="match status" value="1"/>
</dbReference>
<evidence type="ECO:0000256" key="6">
    <source>
        <dbReference type="ARBA" id="ARBA00022771"/>
    </source>
</evidence>
<keyword evidence="8" id="KW-0175">Coiled coil</keyword>
<dbReference type="InterPro" id="IPR049431">
    <property type="entry name" value="UVSSA_C"/>
</dbReference>
<keyword evidence="9" id="KW-0234">DNA repair</keyword>
<keyword evidence="4" id="KW-0479">Metal-binding</keyword>
<evidence type="ECO:0000259" key="11">
    <source>
        <dbReference type="Pfam" id="PF09740"/>
    </source>
</evidence>
<evidence type="ECO:0000256" key="1">
    <source>
        <dbReference type="ARBA" id="ARBA00004286"/>
    </source>
</evidence>
<proteinExistence type="inferred from homology"/>
<evidence type="ECO:0000313" key="12">
    <source>
        <dbReference type="Proteomes" id="UP000695022"/>
    </source>
</evidence>
<evidence type="ECO:0000256" key="8">
    <source>
        <dbReference type="ARBA" id="ARBA00023054"/>
    </source>
</evidence>